<name>A0A2U1NBP5_ARTAN</name>
<gene>
    <name evidence="1" type="ORF">CTI12_AA285600</name>
</gene>
<dbReference type="AlphaFoldDB" id="A0A2U1NBP5"/>
<evidence type="ECO:0000313" key="1">
    <source>
        <dbReference type="EMBL" id="PWA70910.1"/>
    </source>
</evidence>
<accession>A0A2U1NBP5</accession>
<dbReference type="EMBL" id="PKPP01003162">
    <property type="protein sequence ID" value="PWA70910.1"/>
    <property type="molecule type" value="Genomic_DNA"/>
</dbReference>
<comment type="caution">
    <text evidence="1">The sequence shown here is derived from an EMBL/GenBank/DDBJ whole genome shotgun (WGS) entry which is preliminary data.</text>
</comment>
<sequence length="136" mass="15334">MATGTNIFLLKAIIDPPRSPHQNTPLAHNQHHLIYVLPYKEPVAEENIKKARKLVALGMDARYIKDTLKIAGELDGVDGKNELIKMWLLEYDSKPKEKDPLLVLIENRKILAQKQKIIEALNASLAADNPKHSLIN</sequence>
<dbReference type="Proteomes" id="UP000245207">
    <property type="component" value="Unassembled WGS sequence"/>
</dbReference>
<keyword evidence="2" id="KW-1185">Reference proteome</keyword>
<protein>
    <submittedName>
        <fullName evidence="1">Uncharacterized protein</fullName>
    </submittedName>
</protein>
<reference evidence="1 2" key="1">
    <citation type="journal article" date="2018" name="Mol. Plant">
        <title>The genome of Artemisia annua provides insight into the evolution of Asteraceae family and artemisinin biosynthesis.</title>
        <authorList>
            <person name="Shen Q."/>
            <person name="Zhang L."/>
            <person name="Liao Z."/>
            <person name="Wang S."/>
            <person name="Yan T."/>
            <person name="Shi P."/>
            <person name="Liu M."/>
            <person name="Fu X."/>
            <person name="Pan Q."/>
            <person name="Wang Y."/>
            <person name="Lv Z."/>
            <person name="Lu X."/>
            <person name="Zhang F."/>
            <person name="Jiang W."/>
            <person name="Ma Y."/>
            <person name="Chen M."/>
            <person name="Hao X."/>
            <person name="Li L."/>
            <person name="Tang Y."/>
            <person name="Lv G."/>
            <person name="Zhou Y."/>
            <person name="Sun X."/>
            <person name="Brodelius P.E."/>
            <person name="Rose J.K.C."/>
            <person name="Tang K."/>
        </authorList>
    </citation>
    <scope>NUCLEOTIDE SEQUENCE [LARGE SCALE GENOMIC DNA]</scope>
    <source>
        <strain evidence="2">cv. Huhao1</strain>
        <tissue evidence="1">Leaf</tissue>
    </source>
</reference>
<organism evidence="1 2">
    <name type="scientific">Artemisia annua</name>
    <name type="common">Sweet wormwood</name>
    <dbReference type="NCBI Taxonomy" id="35608"/>
    <lineage>
        <taxon>Eukaryota</taxon>
        <taxon>Viridiplantae</taxon>
        <taxon>Streptophyta</taxon>
        <taxon>Embryophyta</taxon>
        <taxon>Tracheophyta</taxon>
        <taxon>Spermatophyta</taxon>
        <taxon>Magnoliopsida</taxon>
        <taxon>eudicotyledons</taxon>
        <taxon>Gunneridae</taxon>
        <taxon>Pentapetalae</taxon>
        <taxon>asterids</taxon>
        <taxon>campanulids</taxon>
        <taxon>Asterales</taxon>
        <taxon>Asteraceae</taxon>
        <taxon>Asteroideae</taxon>
        <taxon>Anthemideae</taxon>
        <taxon>Artemisiinae</taxon>
        <taxon>Artemisia</taxon>
    </lineage>
</organism>
<evidence type="ECO:0000313" key="2">
    <source>
        <dbReference type="Proteomes" id="UP000245207"/>
    </source>
</evidence>
<proteinExistence type="predicted"/>